<reference evidence="8" key="1">
    <citation type="journal article" date="2019" name="Int. J. Syst. Evol. Microbiol.">
        <title>The Global Catalogue of Microorganisms (GCM) 10K type strain sequencing project: providing services to taxonomists for standard genome sequencing and annotation.</title>
        <authorList>
            <consortium name="The Broad Institute Genomics Platform"/>
            <consortium name="The Broad Institute Genome Sequencing Center for Infectious Disease"/>
            <person name="Wu L."/>
            <person name="Ma J."/>
        </authorList>
    </citation>
    <scope>NUCLEOTIDE SEQUENCE [LARGE SCALE GENOMIC DNA]</scope>
    <source>
        <strain evidence="8">JCM 17066</strain>
    </source>
</reference>
<keyword evidence="5" id="KW-0472">Membrane</keyword>
<sequence>MLKDFLWEILTYGMRWLHVVAAIAWMGFAFHTRELERKTKPRDAMPEGAVGEAWSIHGFGFYRTVKYLVPPKNMPAYLIWYKWQAKTTWITGFAMMALVYYRGAELYLIDPAVFALPAWAAIALSIAGLGLSWLIYDGLFRTPLANSETAIVTAAFLLLVVLAYLYSQLFSSRGAMMQMGATMATLVIANIVVVILPTLRNMVAGLSSGLPPPAELIARGMQRGRQNNYMVLTIVFMMISNHFPSAFAPRYAWVLIAAVIVIGGVIRYFFDTMHETGIKLRWPWGVSALLTLLLVSFGAFAPGSDTRLARRMDDPARRGSGDFTPVKSVIAARCSMCHASAPVWPGIASPPKGIKLETPQEIRIHAAQINRVAVLSHAMPPGNVTGLTDGERATLARWIAADAEAGEAVKP</sequence>
<evidence type="ECO:0000256" key="2">
    <source>
        <dbReference type="ARBA" id="ARBA00022723"/>
    </source>
</evidence>
<feature type="transmembrane region" description="Helical" evidence="5">
    <location>
        <begin position="148"/>
        <end position="167"/>
    </location>
</feature>
<keyword evidence="5" id="KW-0812">Transmembrane</keyword>
<keyword evidence="1 4" id="KW-0349">Heme</keyword>
<feature type="transmembrane region" description="Helical" evidence="5">
    <location>
        <begin position="12"/>
        <end position="30"/>
    </location>
</feature>
<dbReference type="Pfam" id="PF06181">
    <property type="entry name" value="Urate_ox_N"/>
    <property type="match status" value="1"/>
</dbReference>
<evidence type="ECO:0000313" key="8">
    <source>
        <dbReference type="Proteomes" id="UP001596045"/>
    </source>
</evidence>
<evidence type="ECO:0000256" key="5">
    <source>
        <dbReference type="SAM" id="Phobius"/>
    </source>
</evidence>
<keyword evidence="8" id="KW-1185">Reference proteome</keyword>
<dbReference type="SUPFAM" id="SSF46626">
    <property type="entry name" value="Cytochrome c"/>
    <property type="match status" value="1"/>
</dbReference>
<dbReference type="InterPro" id="IPR036909">
    <property type="entry name" value="Cyt_c-like_dom_sf"/>
</dbReference>
<feature type="transmembrane region" description="Helical" evidence="5">
    <location>
        <begin position="113"/>
        <end position="136"/>
    </location>
</feature>
<evidence type="ECO:0000313" key="7">
    <source>
        <dbReference type="EMBL" id="MFC5474743.1"/>
    </source>
</evidence>
<accession>A0ABW0MCK8</accession>
<feature type="transmembrane region" description="Helical" evidence="5">
    <location>
        <begin position="229"/>
        <end position="245"/>
    </location>
</feature>
<dbReference type="PROSITE" id="PS51007">
    <property type="entry name" value="CYTC"/>
    <property type="match status" value="1"/>
</dbReference>
<keyword evidence="3 4" id="KW-0408">Iron</keyword>
<evidence type="ECO:0000259" key="6">
    <source>
        <dbReference type="PROSITE" id="PS51007"/>
    </source>
</evidence>
<feature type="transmembrane region" description="Helical" evidence="5">
    <location>
        <begin position="83"/>
        <end position="101"/>
    </location>
</feature>
<feature type="transmembrane region" description="Helical" evidence="5">
    <location>
        <begin position="251"/>
        <end position="270"/>
    </location>
</feature>
<organism evidence="7 8">
    <name type="scientific">Paraherbaspirillum soli</name>
    <dbReference type="NCBI Taxonomy" id="631222"/>
    <lineage>
        <taxon>Bacteria</taxon>
        <taxon>Pseudomonadati</taxon>
        <taxon>Pseudomonadota</taxon>
        <taxon>Betaproteobacteria</taxon>
        <taxon>Burkholderiales</taxon>
        <taxon>Oxalobacteraceae</taxon>
        <taxon>Paraherbaspirillum</taxon>
    </lineage>
</organism>
<evidence type="ECO:0000256" key="4">
    <source>
        <dbReference type="PROSITE-ProRule" id="PRU00433"/>
    </source>
</evidence>
<proteinExistence type="predicted"/>
<evidence type="ECO:0000256" key="1">
    <source>
        <dbReference type="ARBA" id="ARBA00022617"/>
    </source>
</evidence>
<feature type="transmembrane region" description="Helical" evidence="5">
    <location>
        <begin position="282"/>
        <end position="301"/>
    </location>
</feature>
<keyword evidence="2 4" id="KW-0479">Metal-binding</keyword>
<dbReference type="InterPro" id="IPR010389">
    <property type="entry name" value="Urate_ox_N"/>
</dbReference>
<dbReference type="Proteomes" id="UP001596045">
    <property type="component" value="Unassembled WGS sequence"/>
</dbReference>
<keyword evidence="5" id="KW-1133">Transmembrane helix</keyword>
<dbReference type="InterPro" id="IPR009056">
    <property type="entry name" value="Cyt_c-like_dom"/>
</dbReference>
<feature type="transmembrane region" description="Helical" evidence="5">
    <location>
        <begin position="179"/>
        <end position="199"/>
    </location>
</feature>
<evidence type="ECO:0000256" key="3">
    <source>
        <dbReference type="ARBA" id="ARBA00023004"/>
    </source>
</evidence>
<dbReference type="RefSeq" id="WP_378997853.1">
    <property type="nucleotide sequence ID" value="NZ_JBHSMT010000023.1"/>
</dbReference>
<protein>
    <submittedName>
        <fullName evidence="7">Urate hydroxylase PuuD</fullName>
    </submittedName>
</protein>
<comment type="caution">
    <text evidence="7">The sequence shown here is derived from an EMBL/GenBank/DDBJ whole genome shotgun (WGS) entry which is preliminary data.</text>
</comment>
<name>A0ABW0MCK8_9BURK</name>
<gene>
    <name evidence="7" type="ORF">ACFPM8_12335</name>
</gene>
<dbReference type="EMBL" id="JBHSMT010000023">
    <property type="protein sequence ID" value="MFC5474743.1"/>
    <property type="molecule type" value="Genomic_DNA"/>
</dbReference>
<feature type="domain" description="Cytochrome c" evidence="6">
    <location>
        <begin position="314"/>
        <end position="403"/>
    </location>
</feature>